<accession>A0A5B6ZUY6</accession>
<gene>
    <name evidence="2" type="ORF">Din_017205</name>
</gene>
<dbReference type="AlphaFoldDB" id="A0A5B6ZUY6"/>
<evidence type="ECO:0000256" key="1">
    <source>
        <dbReference type="SAM" id="MobiDB-lite"/>
    </source>
</evidence>
<feature type="compositionally biased region" description="Basic and acidic residues" evidence="1">
    <location>
        <begin position="232"/>
        <end position="248"/>
    </location>
</feature>
<dbReference type="PANTHER" id="PTHR33871:SF1">
    <property type="entry name" value="OS05G0503100 PROTEIN"/>
    <property type="match status" value="1"/>
</dbReference>
<dbReference type="EMBL" id="GHES01017205">
    <property type="protein sequence ID" value="MPA47764.1"/>
    <property type="molecule type" value="Transcribed_RNA"/>
</dbReference>
<evidence type="ECO:0000313" key="2">
    <source>
        <dbReference type="EMBL" id="MPA47764.1"/>
    </source>
</evidence>
<protein>
    <recommendedName>
        <fullName evidence="3">Serine/arginine repetitive matrix protein 1-like</fullName>
    </recommendedName>
</protein>
<feature type="compositionally biased region" description="Basic and acidic residues" evidence="1">
    <location>
        <begin position="57"/>
        <end position="66"/>
    </location>
</feature>
<reference evidence="2" key="1">
    <citation type="submission" date="2019-08" db="EMBL/GenBank/DDBJ databases">
        <title>Reference gene set and small RNA set construction with multiple tissues from Davidia involucrata Baill.</title>
        <authorList>
            <person name="Yang H."/>
            <person name="Zhou C."/>
            <person name="Li G."/>
            <person name="Wang J."/>
            <person name="Gao P."/>
            <person name="Wang M."/>
            <person name="Wang R."/>
            <person name="Zhao Y."/>
        </authorList>
    </citation>
    <scope>NUCLEOTIDE SEQUENCE</scope>
    <source>
        <tissue evidence="2">Mixed with DoveR01_LX</tissue>
    </source>
</reference>
<feature type="compositionally biased region" description="Low complexity" evidence="1">
    <location>
        <begin position="103"/>
        <end position="113"/>
    </location>
</feature>
<evidence type="ECO:0008006" key="3">
    <source>
        <dbReference type="Google" id="ProtNLM"/>
    </source>
</evidence>
<proteinExistence type="predicted"/>
<feature type="region of interest" description="Disordered" evidence="1">
    <location>
        <begin position="1"/>
        <end position="256"/>
    </location>
</feature>
<feature type="compositionally biased region" description="Polar residues" evidence="1">
    <location>
        <begin position="1"/>
        <end position="11"/>
    </location>
</feature>
<feature type="compositionally biased region" description="Basic and acidic residues" evidence="1">
    <location>
        <begin position="173"/>
        <end position="194"/>
    </location>
</feature>
<sequence>MGCCASTTNKAPSAPHKPRPSSAALIKPSRAPPPPSFEEETVKEVLSETPTPKHPIPKIEDEEKKNTAKLALHKIQEEDDNNVDKKPLMVAAEEISEVSEICSLSESVSTTTVTEKRDDDDDGEVRQRLGRSPAKFRNRSFSGDSSAKRERMVGKSPARRPPEPSPGRVRSVSCRERRGLVTDGQRRDSGDSSGRRSRSPAARTEGGGQRPGLGRSPSARKSGKSPGGVRSDLAEKTRKVEETNREGKWAPTTNESLENPLVSLECFIFL</sequence>
<dbReference type="PANTHER" id="PTHR33871">
    <property type="entry name" value="OS05G0503100 PROTEIN-RELATED"/>
    <property type="match status" value="1"/>
</dbReference>
<organism evidence="2">
    <name type="scientific">Davidia involucrata</name>
    <name type="common">Dove tree</name>
    <dbReference type="NCBI Taxonomy" id="16924"/>
    <lineage>
        <taxon>Eukaryota</taxon>
        <taxon>Viridiplantae</taxon>
        <taxon>Streptophyta</taxon>
        <taxon>Embryophyta</taxon>
        <taxon>Tracheophyta</taxon>
        <taxon>Spermatophyta</taxon>
        <taxon>Magnoliopsida</taxon>
        <taxon>eudicotyledons</taxon>
        <taxon>Gunneridae</taxon>
        <taxon>Pentapetalae</taxon>
        <taxon>asterids</taxon>
        <taxon>Cornales</taxon>
        <taxon>Nyssaceae</taxon>
        <taxon>Davidia</taxon>
    </lineage>
</organism>
<name>A0A5B6ZUY6_DAVIN</name>